<reference evidence="2 3" key="1">
    <citation type="submission" date="2022-02" db="EMBL/GenBank/DDBJ databases">
        <title>The car tank lid bacteriome: a reservoir of bacteria with potential in bioremediation of fuel.</title>
        <authorList>
            <person name="Vidal-Verdu A."/>
            <person name="Gomez-Martinez D."/>
            <person name="Latorre-Perez A."/>
            <person name="Pereto J."/>
            <person name="Porcar M."/>
        </authorList>
    </citation>
    <scope>NUCLEOTIDE SEQUENCE [LARGE SCALE GENOMIC DNA]</scope>
    <source>
        <strain evidence="2 3">4D.3</strain>
    </source>
</reference>
<dbReference type="RefSeq" id="WP_416345694.1">
    <property type="nucleotide sequence ID" value="NZ_JALQCY010000007.1"/>
</dbReference>
<gene>
    <name evidence="2" type="ORF">M1843_19015</name>
</gene>
<evidence type="ECO:0000313" key="2">
    <source>
        <dbReference type="EMBL" id="MCK9795840.1"/>
    </source>
</evidence>
<dbReference type="Gene3D" id="3.90.1200.10">
    <property type="match status" value="1"/>
</dbReference>
<comment type="caution">
    <text evidence="2">The sequence shown here is derived from an EMBL/GenBank/DDBJ whole genome shotgun (WGS) entry which is preliminary data.</text>
</comment>
<dbReference type="InterPro" id="IPR011009">
    <property type="entry name" value="Kinase-like_dom_sf"/>
</dbReference>
<name>A0ABT0J8N2_9MICO</name>
<sequence length="481" mass="49889">MTSVRPAADVPDPSVGDLLAAWLPGRRWFPAGGASGADVRVEPWLAVTFDDDVGAGDPAGGGADVVVLLARLRGAGVPGGGVVAQVPLVLTDPADRGPGFIADVRTAAGAVAVHDGGEHPACWLTLLRASGVGDGVDGAALTAGGRVVAGEQSNTSVVLPGLPSPDGTGGMLKILRTVTPGPHPDVVVPRALTRAGWDGVPRFLGALQVPTPAPEPADDPPSSTSPQQLTTLAVLSELVPQAADGFELACDHARQGESFAHLAADLGRVVAELHAVLRQAMPPGPMLDPSRFVAGLRTRAALAVAEAPALAPREAEIEALLTDLEHRLPRLRLQTVHGDLHLGQALHGETGWKLIDFEGEPQRPVIERTAPDLPLRDVAGMVRSFAYAAAVGGAPDPAWEAEAVHAFLARYRGSAAPVALRGLSSAAPADLDPPTADAVLAALVLDKALYEVVYETRQRPRWVHIPLAAVDRVLDRARRAR</sequence>
<evidence type="ECO:0000313" key="3">
    <source>
        <dbReference type="Proteomes" id="UP001651050"/>
    </source>
</evidence>
<accession>A0ABT0J8N2</accession>
<evidence type="ECO:0000256" key="1">
    <source>
        <dbReference type="SAM" id="MobiDB-lite"/>
    </source>
</evidence>
<dbReference type="EMBL" id="JALQCY010000007">
    <property type="protein sequence ID" value="MCK9795840.1"/>
    <property type="molecule type" value="Genomic_DNA"/>
</dbReference>
<dbReference type="SUPFAM" id="SSF56112">
    <property type="entry name" value="Protein kinase-like (PK-like)"/>
    <property type="match status" value="1"/>
</dbReference>
<protein>
    <submittedName>
        <fullName evidence="2">Aminoglycoside phosphotransferase</fullName>
    </submittedName>
</protein>
<feature type="region of interest" description="Disordered" evidence="1">
    <location>
        <begin position="206"/>
        <end position="227"/>
    </location>
</feature>
<keyword evidence="3" id="KW-1185">Reference proteome</keyword>
<dbReference type="Proteomes" id="UP001651050">
    <property type="component" value="Unassembled WGS sequence"/>
</dbReference>
<organism evidence="2 3">
    <name type="scientific">Isoptericola peretonis</name>
    <dbReference type="NCBI Taxonomy" id="2918523"/>
    <lineage>
        <taxon>Bacteria</taxon>
        <taxon>Bacillati</taxon>
        <taxon>Actinomycetota</taxon>
        <taxon>Actinomycetes</taxon>
        <taxon>Micrococcales</taxon>
        <taxon>Promicromonosporaceae</taxon>
        <taxon>Isoptericola</taxon>
    </lineage>
</organism>
<proteinExistence type="predicted"/>